<reference evidence="1 2" key="1">
    <citation type="submission" date="2023-02" db="EMBL/GenBank/DDBJ databases">
        <title>Genome sequence of Mucilaginibacter jinjuensis strain KACC 16571.</title>
        <authorList>
            <person name="Kim S."/>
            <person name="Heo J."/>
            <person name="Kwon S.-W."/>
        </authorList>
    </citation>
    <scope>NUCLEOTIDE SEQUENCE [LARGE SCALE GENOMIC DNA]</scope>
    <source>
        <strain evidence="1 2">KACC 16571</strain>
    </source>
</reference>
<dbReference type="RefSeq" id="WP_273631714.1">
    <property type="nucleotide sequence ID" value="NZ_CP117167.1"/>
</dbReference>
<keyword evidence="2" id="KW-1185">Reference proteome</keyword>
<proteinExistence type="predicted"/>
<sequence>METQFYILLSLKTPQGFTNYGQYFLGDYNEGAYQLFEQLQGSKELKPSCLLHIDLMETVNKLPVQIKTKCCTLEELGLNCQLIAREIFRLKNLEEIE</sequence>
<name>A0ABY7TA84_9SPHI</name>
<protein>
    <submittedName>
        <fullName evidence="1">Uncharacterized protein</fullName>
    </submittedName>
</protein>
<evidence type="ECO:0000313" key="1">
    <source>
        <dbReference type="EMBL" id="WCT13424.1"/>
    </source>
</evidence>
<accession>A0ABY7TA84</accession>
<organism evidence="1 2">
    <name type="scientific">Mucilaginibacter jinjuensis</name>
    <dbReference type="NCBI Taxonomy" id="1176721"/>
    <lineage>
        <taxon>Bacteria</taxon>
        <taxon>Pseudomonadati</taxon>
        <taxon>Bacteroidota</taxon>
        <taxon>Sphingobacteriia</taxon>
        <taxon>Sphingobacteriales</taxon>
        <taxon>Sphingobacteriaceae</taxon>
        <taxon>Mucilaginibacter</taxon>
    </lineage>
</organism>
<evidence type="ECO:0000313" key="2">
    <source>
        <dbReference type="Proteomes" id="UP001216139"/>
    </source>
</evidence>
<gene>
    <name evidence="1" type="ORF">PQO05_05685</name>
</gene>
<dbReference type="EMBL" id="CP117167">
    <property type="protein sequence ID" value="WCT13424.1"/>
    <property type="molecule type" value="Genomic_DNA"/>
</dbReference>
<dbReference type="Proteomes" id="UP001216139">
    <property type="component" value="Chromosome"/>
</dbReference>